<evidence type="ECO:0000256" key="1">
    <source>
        <dbReference type="ARBA" id="ARBA00022468"/>
    </source>
</evidence>
<feature type="region of interest" description="Disordered" evidence="2">
    <location>
        <begin position="465"/>
        <end position="492"/>
    </location>
</feature>
<dbReference type="FunFam" id="1.10.8.270:FF:000031">
    <property type="entry name" value="TBC1 domain family member 5"/>
    <property type="match status" value="1"/>
</dbReference>
<dbReference type="Proteomes" id="UP000015441">
    <property type="component" value="Unassembled WGS sequence"/>
</dbReference>
<dbReference type="SMART" id="SM00164">
    <property type="entry name" value="TBC"/>
    <property type="match status" value="1"/>
</dbReference>
<dbReference type="OrthoDB" id="27140at2759"/>
<evidence type="ECO:0000313" key="4">
    <source>
        <dbReference type="EMBL" id="CCU75672.1"/>
    </source>
</evidence>
<dbReference type="STRING" id="546991.N1JCR7"/>
<feature type="domain" description="Rab-GAP TBC" evidence="3">
    <location>
        <begin position="38"/>
        <end position="308"/>
    </location>
</feature>
<gene>
    <name evidence="4" type="ORF">BGHDH14_bgh03303</name>
</gene>
<feature type="compositionally biased region" description="Basic and acidic residues" evidence="2">
    <location>
        <begin position="466"/>
        <end position="479"/>
    </location>
</feature>
<dbReference type="PANTHER" id="PTHR22957:SF337">
    <property type="entry name" value="TBC1 DOMAIN FAMILY MEMBER 5"/>
    <property type="match status" value="1"/>
</dbReference>
<protein>
    <recommendedName>
        <fullName evidence="3">Rab-GAP TBC domain-containing protein</fullName>
    </recommendedName>
</protein>
<dbReference type="SUPFAM" id="SSF47923">
    <property type="entry name" value="Ypt/Rab-GAP domain of gyp1p"/>
    <property type="match status" value="2"/>
</dbReference>
<comment type="caution">
    <text evidence="4">The sequence shown here is derived from an EMBL/GenBank/DDBJ whole genome shotgun (WGS) entry which is preliminary data.</text>
</comment>
<evidence type="ECO:0000259" key="3">
    <source>
        <dbReference type="PROSITE" id="PS50086"/>
    </source>
</evidence>
<dbReference type="GO" id="GO:0005096">
    <property type="term" value="F:GTPase activator activity"/>
    <property type="evidence" value="ECO:0007669"/>
    <property type="project" value="UniProtKB-KW"/>
</dbReference>
<organism evidence="4 5">
    <name type="scientific">Blumeria graminis f. sp. hordei (strain DH14)</name>
    <name type="common">Barley powdery mildew</name>
    <name type="synonym">Oidium monilioides f. sp. hordei</name>
    <dbReference type="NCBI Taxonomy" id="546991"/>
    <lineage>
        <taxon>Eukaryota</taxon>
        <taxon>Fungi</taxon>
        <taxon>Dikarya</taxon>
        <taxon>Ascomycota</taxon>
        <taxon>Pezizomycotina</taxon>
        <taxon>Leotiomycetes</taxon>
        <taxon>Erysiphales</taxon>
        <taxon>Erysiphaceae</taxon>
        <taxon>Blumeria</taxon>
        <taxon>Blumeria hordei</taxon>
    </lineage>
</organism>
<dbReference type="Gene3D" id="1.10.472.80">
    <property type="entry name" value="Ypt/Rab-GAP domain of gyp1p, domain 3"/>
    <property type="match status" value="1"/>
</dbReference>
<dbReference type="eggNOG" id="KOG1091">
    <property type="taxonomic scope" value="Eukaryota"/>
</dbReference>
<evidence type="ECO:0000256" key="2">
    <source>
        <dbReference type="SAM" id="MobiDB-lite"/>
    </source>
</evidence>
<sequence length="593" mass="67231">MSSPYSFFQRQRWQITRAQIKELPKLKQSVRIENGRSLGTLGLRSVLWKTFLLLRDQDFCTWPKVLAESRSAYTSLRQHFLRFIENPDELACASDPLDDDQNSPWNSLRRDEEIRAEIFQDVQRCMPEVQYFREAKTQQKLLDILFIYCKINQDVGYRQGMHELLAPILWVIEEDAIDSRDTQGSEGCIHDEKLMREFLDSSFIEHDTFTLLSMVMRSAKSFYELSGSDFHQPSVSDGPQVGVTPIIARSQRIHEVYLASLDPQLAEHLTEIEVLPQVFLIRWIRLLFGREFSFSDLLSLWDLIFAEDPRLALVDLVCVAMLLRIRWQLVSATSSVALILLSKYPPPLPPNGPQTLVDDAIFLRDNLNVAAGTEIINKYNEKSFKLTSGLRAMGRGSISRHAHHRTISPLSSPAKFLQQQGGVEGLFQDAFDGFLNHGERLGINQAVREAVGEVKRNMQGLQVNRRASESVRGSIDETSLRPTSKSGASTADARNQQLAQMLIQATTELRDVSNHKHSEESIAKIDAAIAKIDFVREQSILPQGRATLALHSFSTVRQPHTPFGIFSAQIGRTEDIRLLAALQVSGSNRIFEE</sequence>
<dbReference type="PROSITE" id="PS50086">
    <property type="entry name" value="TBC_RABGAP"/>
    <property type="match status" value="1"/>
</dbReference>
<feature type="compositionally biased region" description="Polar residues" evidence="2">
    <location>
        <begin position="480"/>
        <end position="492"/>
    </location>
</feature>
<dbReference type="HOGENOM" id="CLU_019939_0_0_1"/>
<dbReference type="InParanoid" id="N1JCR7"/>
<keyword evidence="5" id="KW-1185">Reference proteome</keyword>
<dbReference type="FunFam" id="1.10.472.80:FF:000038">
    <property type="entry name" value="TBC1 domain family member 5"/>
    <property type="match status" value="1"/>
</dbReference>
<dbReference type="PANTHER" id="PTHR22957">
    <property type="entry name" value="TBC1 DOMAIN FAMILY MEMBER GTPASE-ACTIVATING PROTEIN"/>
    <property type="match status" value="1"/>
</dbReference>
<dbReference type="InterPro" id="IPR000195">
    <property type="entry name" value="Rab-GAP-TBC_dom"/>
</dbReference>
<accession>N1JCR7</accession>
<dbReference type="Gene3D" id="1.10.8.270">
    <property type="entry name" value="putative rabgap domain of human tbc1 domain family member 14 like domains"/>
    <property type="match status" value="1"/>
</dbReference>
<evidence type="ECO:0000313" key="5">
    <source>
        <dbReference type="Proteomes" id="UP000015441"/>
    </source>
</evidence>
<keyword evidence="1" id="KW-0343">GTPase activation</keyword>
<reference evidence="4 5" key="1">
    <citation type="journal article" date="2010" name="Science">
        <title>Genome expansion and gene loss in powdery mildew fungi reveal tradeoffs in extreme parasitism.</title>
        <authorList>
            <person name="Spanu P.D."/>
            <person name="Abbott J.C."/>
            <person name="Amselem J."/>
            <person name="Burgis T.A."/>
            <person name="Soanes D.M."/>
            <person name="Stueber K."/>
            <person name="Ver Loren van Themaat E."/>
            <person name="Brown J.K.M."/>
            <person name="Butcher S.A."/>
            <person name="Gurr S.J."/>
            <person name="Lebrun M.-H."/>
            <person name="Ridout C.J."/>
            <person name="Schulze-Lefert P."/>
            <person name="Talbot N.J."/>
            <person name="Ahmadinejad N."/>
            <person name="Ametz C."/>
            <person name="Barton G.R."/>
            <person name="Benjdia M."/>
            <person name="Bidzinski P."/>
            <person name="Bindschedler L.V."/>
            <person name="Both M."/>
            <person name="Brewer M.T."/>
            <person name="Cadle-Davidson L."/>
            <person name="Cadle-Davidson M.M."/>
            <person name="Collemare J."/>
            <person name="Cramer R."/>
            <person name="Frenkel O."/>
            <person name="Godfrey D."/>
            <person name="Harriman J."/>
            <person name="Hoede C."/>
            <person name="King B.C."/>
            <person name="Klages S."/>
            <person name="Kleemann J."/>
            <person name="Knoll D."/>
            <person name="Koti P.S."/>
            <person name="Kreplak J."/>
            <person name="Lopez-Ruiz F.J."/>
            <person name="Lu X."/>
            <person name="Maekawa T."/>
            <person name="Mahanil S."/>
            <person name="Micali C."/>
            <person name="Milgroom M.G."/>
            <person name="Montana G."/>
            <person name="Noir S."/>
            <person name="O'Connell R.J."/>
            <person name="Oberhaensli S."/>
            <person name="Parlange F."/>
            <person name="Pedersen C."/>
            <person name="Quesneville H."/>
            <person name="Reinhardt R."/>
            <person name="Rott M."/>
            <person name="Sacristan S."/>
            <person name="Schmidt S.M."/>
            <person name="Schoen M."/>
            <person name="Skamnioti P."/>
            <person name="Sommer H."/>
            <person name="Stephens A."/>
            <person name="Takahara H."/>
            <person name="Thordal-Christensen H."/>
            <person name="Vigouroux M."/>
            <person name="Wessling R."/>
            <person name="Wicker T."/>
            <person name="Panstruga R."/>
        </authorList>
    </citation>
    <scope>NUCLEOTIDE SEQUENCE [LARGE SCALE GENOMIC DNA]</scope>
    <source>
        <strain evidence="4">DH14</strain>
    </source>
</reference>
<dbReference type="Pfam" id="PF00566">
    <property type="entry name" value="RabGAP-TBC"/>
    <property type="match status" value="1"/>
</dbReference>
<dbReference type="AlphaFoldDB" id="N1JCR7"/>
<proteinExistence type="predicted"/>
<dbReference type="EMBL" id="CAUH01001555">
    <property type="protein sequence ID" value="CCU75672.1"/>
    <property type="molecule type" value="Genomic_DNA"/>
</dbReference>
<dbReference type="InterPro" id="IPR035969">
    <property type="entry name" value="Rab-GAP_TBC_sf"/>
</dbReference>
<name>N1JCR7_BLUG1</name>